<dbReference type="SUPFAM" id="SSF53187">
    <property type="entry name" value="Zn-dependent exopeptidases"/>
    <property type="match status" value="1"/>
</dbReference>
<evidence type="ECO:0000256" key="2">
    <source>
        <dbReference type="PIRSR" id="PIRSR005962-1"/>
    </source>
</evidence>
<dbReference type="EMBL" id="NWQG01000171">
    <property type="protein sequence ID" value="PDQ18730.1"/>
    <property type="molecule type" value="Genomic_DNA"/>
</dbReference>
<dbReference type="GO" id="GO:0046872">
    <property type="term" value="F:metal ion binding"/>
    <property type="evidence" value="ECO:0007669"/>
    <property type="project" value="UniProtKB-KW"/>
</dbReference>
<comment type="caution">
    <text evidence="4">The sequence shown here is derived from an EMBL/GenBank/DDBJ whole genome shotgun (WGS) entry which is preliminary data.</text>
</comment>
<dbReference type="InterPro" id="IPR011650">
    <property type="entry name" value="Peptidase_M20_dimer"/>
</dbReference>
<feature type="binding site" evidence="2">
    <location>
        <position position="102"/>
    </location>
    <ligand>
        <name>Mn(2+)</name>
        <dbReference type="ChEBI" id="CHEBI:29035"/>
        <label>2</label>
    </ligand>
</feature>
<dbReference type="Proteomes" id="UP000219182">
    <property type="component" value="Unassembled WGS sequence"/>
</dbReference>
<feature type="binding site" evidence="2">
    <location>
        <position position="137"/>
    </location>
    <ligand>
        <name>Mn(2+)</name>
        <dbReference type="ChEBI" id="CHEBI:29035"/>
        <label>2</label>
    </ligand>
</feature>
<evidence type="ECO:0000313" key="5">
    <source>
        <dbReference type="Proteomes" id="UP000219182"/>
    </source>
</evidence>
<feature type="binding site" evidence="2">
    <location>
        <position position="163"/>
    </location>
    <ligand>
        <name>Mn(2+)</name>
        <dbReference type="ChEBI" id="CHEBI:29035"/>
        <label>2</label>
    </ligand>
</feature>
<dbReference type="SUPFAM" id="SSF55031">
    <property type="entry name" value="Bacterial exopeptidase dimerisation domain"/>
    <property type="match status" value="1"/>
</dbReference>
<feature type="binding site" evidence="2">
    <location>
        <position position="104"/>
    </location>
    <ligand>
        <name>Mn(2+)</name>
        <dbReference type="ChEBI" id="CHEBI:29035"/>
        <label>2</label>
    </ligand>
</feature>
<feature type="domain" description="Peptidase M20 dimerisation" evidence="3">
    <location>
        <begin position="186"/>
        <end position="266"/>
    </location>
</feature>
<dbReference type="Gene3D" id="3.30.70.360">
    <property type="match status" value="1"/>
</dbReference>
<dbReference type="PIRSF" id="PIRSF005962">
    <property type="entry name" value="Pept_M20D_amidohydro"/>
    <property type="match status" value="1"/>
</dbReference>
<organism evidence="4 5">
    <name type="scientific">Mesorhizobium sanjuanii</name>
    <dbReference type="NCBI Taxonomy" id="2037900"/>
    <lineage>
        <taxon>Bacteria</taxon>
        <taxon>Pseudomonadati</taxon>
        <taxon>Pseudomonadota</taxon>
        <taxon>Alphaproteobacteria</taxon>
        <taxon>Hyphomicrobiales</taxon>
        <taxon>Phyllobacteriaceae</taxon>
        <taxon>Mesorhizobium</taxon>
    </lineage>
</organism>
<dbReference type="InterPro" id="IPR036264">
    <property type="entry name" value="Bact_exopeptidase_dim_dom"/>
</dbReference>
<feature type="binding site" evidence="2">
    <location>
        <position position="361"/>
    </location>
    <ligand>
        <name>Mn(2+)</name>
        <dbReference type="ChEBI" id="CHEBI:29035"/>
        <label>2</label>
    </ligand>
</feature>
<comment type="cofactor">
    <cofactor evidence="2">
        <name>Mn(2+)</name>
        <dbReference type="ChEBI" id="CHEBI:29035"/>
    </cofactor>
    <text evidence="2">The Mn(2+) ion enhances activity.</text>
</comment>
<gene>
    <name evidence="4" type="ORF">CN311_23095</name>
</gene>
<dbReference type="GO" id="GO:0019877">
    <property type="term" value="P:diaminopimelate biosynthetic process"/>
    <property type="evidence" value="ECO:0007669"/>
    <property type="project" value="UniProtKB-ARBA"/>
</dbReference>
<dbReference type="NCBIfam" id="TIGR01891">
    <property type="entry name" value="amidohydrolases"/>
    <property type="match status" value="1"/>
</dbReference>
<sequence>MLHNDPIAALTPEVIEWQRHIHANPELGFNEQETARFVAEKLRAFGFEEVHEGIGGTGVVGVLRSGTSARAIGLRAELDALPVVERTDLPHASRNPGVMHACGHDGHIAMLLGAARLLSQSRAFDGTVCFVFQPAEENEGGSMRMIEDGLFKRFPVEAMYAVHNWPGVRLGTIAARVGPQMAAVDTFELTFEGLGAHAAMPQLGDDPILAAGAFVQAVQRIVSRSVDPQSALVVSLTQIHGGNVGNIVPGKVWLQGTCRFFEPGHSDHCERLIGEIARGVATAHSLNATLDYKKGYPPLINTADATARAIEAAAVTVGRENVSTEFSPSLGCEDFAFMVREAGGCYAWIGVGDVGPREGLHGDRYVFNDEIVPTVLRYYLNLVEQTLPGKTPEAAR</sequence>
<keyword evidence="2" id="KW-0479">Metal-binding</keyword>
<dbReference type="FunFam" id="3.30.70.360:FF:000001">
    <property type="entry name" value="N-acetyldiaminopimelate deacetylase"/>
    <property type="match status" value="1"/>
</dbReference>
<evidence type="ECO:0000256" key="1">
    <source>
        <dbReference type="ARBA" id="ARBA00022801"/>
    </source>
</evidence>
<dbReference type="Pfam" id="PF01546">
    <property type="entry name" value="Peptidase_M20"/>
    <property type="match status" value="1"/>
</dbReference>
<reference evidence="4 5" key="1">
    <citation type="submission" date="2017-09" db="EMBL/GenBank/DDBJ databases">
        <title>Mesorhizobum sanjuanii sp. nov. isolated from nodules of Lotus tenuis in saline-alkaline lowlands of Flooding Pampa.</title>
        <authorList>
            <person name="Sannazzaro A.I."/>
            <person name="Torres Tejerizo G.A."/>
            <person name="Fontana F."/>
            <person name="Cumpa Velazquez L.M."/>
            <person name="Hansen L."/>
            <person name="Pistorio M."/>
            <person name="Estrella M.J."/>
        </authorList>
    </citation>
    <scope>NUCLEOTIDE SEQUENCE [LARGE SCALE GENOMIC DNA]</scope>
    <source>
        <strain evidence="4 5">BSA136</strain>
    </source>
</reference>
<dbReference type="Gene3D" id="3.40.630.10">
    <property type="entry name" value="Zn peptidases"/>
    <property type="match status" value="1"/>
</dbReference>
<keyword evidence="5" id="KW-1185">Reference proteome</keyword>
<name>A0A2A6F9T7_9HYPH</name>
<accession>A0A2A6F9T7</accession>
<dbReference type="PANTHER" id="PTHR11014:SF63">
    <property type="entry name" value="METALLOPEPTIDASE, PUTATIVE (AFU_ORTHOLOGUE AFUA_6G09600)-RELATED"/>
    <property type="match status" value="1"/>
</dbReference>
<dbReference type="GO" id="GO:0050118">
    <property type="term" value="F:N-acetyldiaminopimelate deacetylase activity"/>
    <property type="evidence" value="ECO:0007669"/>
    <property type="project" value="UniProtKB-ARBA"/>
</dbReference>
<dbReference type="InterPro" id="IPR017439">
    <property type="entry name" value="Amidohydrolase"/>
</dbReference>
<evidence type="ECO:0000313" key="4">
    <source>
        <dbReference type="EMBL" id="PDQ18730.1"/>
    </source>
</evidence>
<keyword evidence="1" id="KW-0378">Hydrolase</keyword>
<dbReference type="PANTHER" id="PTHR11014">
    <property type="entry name" value="PEPTIDASE M20 FAMILY MEMBER"/>
    <property type="match status" value="1"/>
</dbReference>
<evidence type="ECO:0000259" key="3">
    <source>
        <dbReference type="Pfam" id="PF07687"/>
    </source>
</evidence>
<dbReference type="Pfam" id="PF07687">
    <property type="entry name" value="M20_dimer"/>
    <property type="match status" value="1"/>
</dbReference>
<dbReference type="RefSeq" id="WP_097576001.1">
    <property type="nucleotide sequence ID" value="NZ_NWQG01000171.1"/>
</dbReference>
<keyword evidence="2" id="KW-0464">Manganese</keyword>
<proteinExistence type="predicted"/>
<dbReference type="InterPro" id="IPR002933">
    <property type="entry name" value="Peptidase_M20"/>
</dbReference>
<protein>
    <submittedName>
        <fullName evidence="4">Peptidase M20</fullName>
    </submittedName>
</protein>
<dbReference type="AlphaFoldDB" id="A0A2A6F9T7"/>